<name>A0AAW1CY04_9HEMI</name>
<accession>A0AAW1CY04</accession>
<gene>
    <name evidence="2" type="ORF">O3M35_011932</name>
</gene>
<dbReference type="Proteomes" id="UP001461498">
    <property type="component" value="Unassembled WGS sequence"/>
</dbReference>
<evidence type="ECO:0000256" key="1">
    <source>
        <dbReference type="SAM" id="MobiDB-lite"/>
    </source>
</evidence>
<reference evidence="2 3" key="1">
    <citation type="submission" date="2022-12" db="EMBL/GenBank/DDBJ databases">
        <title>Chromosome-level genome assembly of true bugs.</title>
        <authorList>
            <person name="Ma L."/>
            <person name="Li H."/>
        </authorList>
    </citation>
    <scope>NUCLEOTIDE SEQUENCE [LARGE SCALE GENOMIC DNA]</scope>
    <source>
        <strain evidence="2">Lab_2022b</strain>
    </source>
</reference>
<dbReference type="AlphaFoldDB" id="A0AAW1CY04"/>
<feature type="compositionally biased region" description="Basic and acidic residues" evidence="1">
    <location>
        <begin position="53"/>
        <end position="66"/>
    </location>
</feature>
<proteinExistence type="predicted"/>
<sequence>MATRGPWCCRQGGTDKPTPEHMKEGCCQGYQTLDEILDPDKESETETTATTENDIKKEWPNVDLSKKPPLMSPKEYIEHLER</sequence>
<organism evidence="2 3">
    <name type="scientific">Rhynocoris fuscipes</name>
    <dbReference type="NCBI Taxonomy" id="488301"/>
    <lineage>
        <taxon>Eukaryota</taxon>
        <taxon>Metazoa</taxon>
        <taxon>Ecdysozoa</taxon>
        <taxon>Arthropoda</taxon>
        <taxon>Hexapoda</taxon>
        <taxon>Insecta</taxon>
        <taxon>Pterygota</taxon>
        <taxon>Neoptera</taxon>
        <taxon>Paraneoptera</taxon>
        <taxon>Hemiptera</taxon>
        <taxon>Heteroptera</taxon>
        <taxon>Panheteroptera</taxon>
        <taxon>Cimicomorpha</taxon>
        <taxon>Reduviidae</taxon>
        <taxon>Harpactorinae</taxon>
        <taxon>Harpactorini</taxon>
        <taxon>Rhynocoris</taxon>
    </lineage>
</organism>
<dbReference type="EMBL" id="JAPXFL010000008">
    <property type="protein sequence ID" value="KAK9503336.1"/>
    <property type="molecule type" value="Genomic_DNA"/>
</dbReference>
<feature type="region of interest" description="Disordered" evidence="1">
    <location>
        <begin position="40"/>
        <end position="82"/>
    </location>
</feature>
<keyword evidence="3" id="KW-1185">Reference proteome</keyword>
<protein>
    <submittedName>
        <fullName evidence="2">Uncharacterized protein</fullName>
    </submittedName>
</protein>
<evidence type="ECO:0000313" key="2">
    <source>
        <dbReference type="EMBL" id="KAK9503336.1"/>
    </source>
</evidence>
<evidence type="ECO:0000313" key="3">
    <source>
        <dbReference type="Proteomes" id="UP001461498"/>
    </source>
</evidence>
<comment type="caution">
    <text evidence="2">The sequence shown here is derived from an EMBL/GenBank/DDBJ whole genome shotgun (WGS) entry which is preliminary data.</text>
</comment>
<feature type="region of interest" description="Disordered" evidence="1">
    <location>
        <begin position="1"/>
        <end position="21"/>
    </location>
</feature>